<organism evidence="3">
    <name type="scientific">Glycine max</name>
    <name type="common">Soybean</name>
    <name type="synonym">Glycine hispida</name>
    <dbReference type="NCBI Taxonomy" id="3847"/>
    <lineage>
        <taxon>Eukaryota</taxon>
        <taxon>Viridiplantae</taxon>
        <taxon>Streptophyta</taxon>
        <taxon>Embryophyta</taxon>
        <taxon>Tracheophyta</taxon>
        <taxon>Spermatophyta</taxon>
        <taxon>Magnoliopsida</taxon>
        <taxon>eudicotyledons</taxon>
        <taxon>Gunneridae</taxon>
        <taxon>Pentapetalae</taxon>
        <taxon>rosids</taxon>
        <taxon>fabids</taxon>
        <taxon>Fabales</taxon>
        <taxon>Fabaceae</taxon>
        <taxon>Papilionoideae</taxon>
        <taxon>50 kb inversion clade</taxon>
        <taxon>NPAAA clade</taxon>
        <taxon>indigoferoid/millettioid clade</taxon>
        <taxon>Phaseoleae</taxon>
        <taxon>Glycine</taxon>
        <taxon>Glycine subgen. Soja</taxon>
    </lineage>
</organism>
<dbReference type="EMBL" id="CM000847">
    <property type="protein sequence ID" value="KRH16610.1"/>
    <property type="molecule type" value="Genomic_DNA"/>
</dbReference>
<gene>
    <name evidence="2" type="ORF">GLYMA_14G165400</name>
</gene>
<evidence type="ECO:0000313" key="2">
    <source>
        <dbReference type="EMBL" id="KRH16610.1"/>
    </source>
</evidence>
<dbReference type="Proteomes" id="UP000008827">
    <property type="component" value="Chromosome 14"/>
</dbReference>
<evidence type="ECO:0000256" key="1">
    <source>
        <dbReference type="SAM" id="MobiDB-lite"/>
    </source>
</evidence>
<feature type="compositionally biased region" description="Polar residues" evidence="1">
    <location>
        <begin position="1"/>
        <end position="13"/>
    </location>
</feature>
<dbReference type="SMR" id="K7M7G4"/>
<reference evidence="2 3" key="1">
    <citation type="journal article" date="2010" name="Nature">
        <title>Genome sequence of the palaeopolyploid soybean.</title>
        <authorList>
            <person name="Schmutz J."/>
            <person name="Cannon S.B."/>
            <person name="Schlueter J."/>
            <person name="Ma J."/>
            <person name="Mitros T."/>
            <person name="Nelson W."/>
            <person name="Hyten D.L."/>
            <person name="Song Q."/>
            <person name="Thelen J.J."/>
            <person name="Cheng J."/>
            <person name="Xu D."/>
            <person name="Hellsten U."/>
            <person name="May G.D."/>
            <person name="Yu Y."/>
            <person name="Sakurai T."/>
            <person name="Umezawa T."/>
            <person name="Bhattacharyya M.K."/>
            <person name="Sandhu D."/>
            <person name="Valliyodan B."/>
            <person name="Lindquist E."/>
            <person name="Peto M."/>
            <person name="Grant D."/>
            <person name="Shu S."/>
            <person name="Goodstein D."/>
            <person name="Barry K."/>
            <person name="Futrell-Griggs M."/>
            <person name="Abernathy B."/>
            <person name="Du J."/>
            <person name="Tian Z."/>
            <person name="Zhu L."/>
            <person name="Gill N."/>
            <person name="Joshi T."/>
            <person name="Libault M."/>
            <person name="Sethuraman A."/>
            <person name="Zhang X.-C."/>
            <person name="Shinozaki K."/>
            <person name="Nguyen H.T."/>
            <person name="Wing R.A."/>
            <person name="Cregan P."/>
            <person name="Specht J."/>
            <person name="Grimwood J."/>
            <person name="Rokhsar D."/>
            <person name="Stacey G."/>
            <person name="Shoemaker R.C."/>
            <person name="Jackson S.A."/>
        </authorList>
    </citation>
    <scope>NUCLEOTIDE SEQUENCE [LARGE SCALE GENOMIC DNA]</scope>
    <source>
        <strain evidence="3">cv. Williams 82</strain>
        <tissue evidence="2">Callus</tissue>
    </source>
</reference>
<dbReference type="OrthoDB" id="847067at2759"/>
<keyword evidence="4" id="KW-1185">Reference proteome</keyword>
<protein>
    <submittedName>
        <fullName evidence="2 3">Uncharacterized protein</fullName>
    </submittedName>
</protein>
<proteinExistence type="predicted"/>
<dbReference type="AlphaFoldDB" id="K7M7G4"/>
<evidence type="ECO:0000313" key="3">
    <source>
        <dbReference type="EnsemblPlants" id="KRH16610"/>
    </source>
</evidence>
<dbReference type="OMA" id="NARSHKN"/>
<name>K7M7G4_SOYBN</name>
<dbReference type="EnsemblPlants" id="KRH16610">
    <property type="protein sequence ID" value="KRH16610"/>
    <property type="gene ID" value="GLYMA_14G165400"/>
</dbReference>
<dbReference type="InParanoid" id="K7M7G4"/>
<dbReference type="HOGENOM" id="CLU_1621910_0_0_1"/>
<feature type="region of interest" description="Disordered" evidence="1">
    <location>
        <begin position="1"/>
        <end position="53"/>
    </location>
</feature>
<sequence>MQNKNPTITNGVVITSYVESPRTRSIKPSDDPTKKTKPHPRFRISQTARSQGYDHRAQLLAYSRQLRENARSHKNVQVQFPQNQSNPKGQKRLLLAEPVPVYSPLTQILSSSSTQFGCDECVEHKGREVTNRSKKRMGNGNKCCKVLRKLKSMFKRLPCKVIEW</sequence>
<dbReference type="PaxDb" id="3847-GLYMA14G33565.1"/>
<reference evidence="2" key="3">
    <citation type="submission" date="2018-07" db="EMBL/GenBank/DDBJ databases">
        <title>WGS assembly of Glycine max.</title>
        <authorList>
            <person name="Schmutz J."/>
            <person name="Cannon S."/>
            <person name="Schlueter J."/>
            <person name="Ma J."/>
            <person name="Mitros T."/>
            <person name="Nelson W."/>
            <person name="Hyten D."/>
            <person name="Song Q."/>
            <person name="Thelen J."/>
            <person name="Cheng J."/>
            <person name="Xu D."/>
            <person name="Hellsten U."/>
            <person name="May G."/>
            <person name="Yu Y."/>
            <person name="Sakurai T."/>
            <person name="Umezawa T."/>
            <person name="Bhattacharyya M."/>
            <person name="Sandhu D."/>
            <person name="Valliyodan B."/>
            <person name="Lindquist E."/>
            <person name="Peto M."/>
            <person name="Grant D."/>
            <person name="Shu S."/>
            <person name="Goodstein D."/>
            <person name="Barry K."/>
            <person name="Futrell-Griggs M."/>
            <person name="Abernathy B."/>
            <person name="Du J."/>
            <person name="Tian Z."/>
            <person name="Zhu L."/>
            <person name="Gill N."/>
            <person name="Joshi T."/>
            <person name="Libault M."/>
            <person name="Sethuraman A."/>
            <person name="Zhang X."/>
            <person name="Shinozaki K."/>
            <person name="Nguyen H."/>
            <person name="Wing R."/>
            <person name="Cregan P."/>
            <person name="Specht J."/>
            <person name="Grimwood J."/>
            <person name="Rokhsar D."/>
            <person name="Stacey G."/>
            <person name="Shoemaker R."/>
            <person name="Jackson S."/>
        </authorList>
    </citation>
    <scope>NUCLEOTIDE SEQUENCE</scope>
    <source>
        <tissue evidence="2">Callus</tissue>
    </source>
</reference>
<dbReference type="Gramene" id="KRH16610">
    <property type="protein sequence ID" value="KRH16610"/>
    <property type="gene ID" value="GLYMA_14G165400"/>
</dbReference>
<accession>K7M7G4</accession>
<reference evidence="3" key="2">
    <citation type="submission" date="2018-02" db="UniProtKB">
        <authorList>
            <consortium name="EnsemblPlants"/>
        </authorList>
    </citation>
    <scope>IDENTIFICATION</scope>
    <source>
        <strain evidence="3">Williams 82</strain>
    </source>
</reference>
<evidence type="ECO:0000313" key="4">
    <source>
        <dbReference type="Proteomes" id="UP000008827"/>
    </source>
</evidence>